<dbReference type="RefSeq" id="WP_045980452.1">
    <property type="nucleotide sequence ID" value="NZ_CP023396.1"/>
</dbReference>
<evidence type="ECO:0000256" key="12">
    <source>
        <dbReference type="ARBA" id="ARBA00025527"/>
    </source>
</evidence>
<dbReference type="InterPro" id="IPR036052">
    <property type="entry name" value="TrpB-like_PALP_sf"/>
</dbReference>
<feature type="domain" description="ACT-like" evidence="14">
    <location>
        <begin position="328"/>
        <end position="400"/>
    </location>
</feature>
<keyword evidence="8" id="KW-0677">Repeat</keyword>
<dbReference type="Proteomes" id="UP000033664">
    <property type="component" value="Unassembled WGS sequence"/>
</dbReference>
<accession>A0A0F4PIY6</accession>
<organism evidence="15 16">
    <name type="scientific">Pseudoalteromonas ruthenica</name>
    <dbReference type="NCBI Taxonomy" id="151081"/>
    <lineage>
        <taxon>Bacteria</taxon>
        <taxon>Pseudomonadati</taxon>
        <taxon>Pseudomonadota</taxon>
        <taxon>Gammaproteobacteria</taxon>
        <taxon>Alteromonadales</taxon>
        <taxon>Pseudoalteromonadaceae</taxon>
        <taxon>Pseudoalteromonas</taxon>
    </lineage>
</organism>
<proteinExistence type="inferred from homology"/>
<evidence type="ECO:0000256" key="6">
    <source>
        <dbReference type="ARBA" id="ARBA00022605"/>
    </source>
</evidence>
<dbReference type="PATRIC" id="fig|151081.8.peg.3458"/>
<comment type="caution">
    <text evidence="15">The sequence shown here is derived from an EMBL/GenBank/DDBJ whole genome shotgun (WGS) entry which is preliminary data.</text>
</comment>
<keyword evidence="6 13" id="KW-0028">Amino-acid biosynthesis</keyword>
<dbReference type="InterPro" id="IPR050147">
    <property type="entry name" value="Ser/Thr_Dehydratase"/>
</dbReference>
<evidence type="ECO:0000256" key="13">
    <source>
        <dbReference type="RuleBase" id="RU362012"/>
    </source>
</evidence>
<evidence type="ECO:0000256" key="5">
    <source>
        <dbReference type="ARBA" id="ARBA00011881"/>
    </source>
</evidence>
<dbReference type="EMBL" id="JXXZ01000010">
    <property type="protein sequence ID" value="KJY98805.1"/>
    <property type="molecule type" value="Genomic_DNA"/>
</dbReference>
<evidence type="ECO:0000259" key="14">
    <source>
        <dbReference type="PROSITE" id="PS51672"/>
    </source>
</evidence>
<keyword evidence="9 13" id="KW-0663">Pyridoxal phosphate</keyword>
<dbReference type="InterPro" id="IPR001721">
    <property type="entry name" value="TD_ACT-like"/>
</dbReference>
<keyword evidence="10 13" id="KW-0456">Lyase</keyword>
<dbReference type="GO" id="GO:0030170">
    <property type="term" value="F:pyridoxal phosphate binding"/>
    <property type="evidence" value="ECO:0007669"/>
    <property type="project" value="InterPro"/>
</dbReference>
<dbReference type="Gene3D" id="3.40.1020.10">
    <property type="entry name" value="Biosynthetic Threonine Deaminase, Domain 3"/>
    <property type="match status" value="1"/>
</dbReference>
<dbReference type="NCBIfam" id="NF006674">
    <property type="entry name" value="PRK09224.1"/>
    <property type="match status" value="1"/>
</dbReference>
<dbReference type="InterPro" id="IPR000634">
    <property type="entry name" value="Ser/Thr_deHydtase_PyrdxlP-BS"/>
</dbReference>
<comment type="catalytic activity">
    <reaction evidence="1 13">
        <text>L-threonine = 2-oxobutanoate + NH4(+)</text>
        <dbReference type="Rhea" id="RHEA:22108"/>
        <dbReference type="ChEBI" id="CHEBI:16763"/>
        <dbReference type="ChEBI" id="CHEBI:28938"/>
        <dbReference type="ChEBI" id="CHEBI:57926"/>
        <dbReference type="EC" id="4.3.1.19"/>
    </reaction>
</comment>
<dbReference type="GO" id="GO:0004794">
    <property type="term" value="F:threonine deaminase activity"/>
    <property type="evidence" value="ECO:0007669"/>
    <property type="project" value="UniProtKB-UniRule"/>
</dbReference>
<evidence type="ECO:0000256" key="4">
    <source>
        <dbReference type="ARBA" id="ARBA00010869"/>
    </source>
</evidence>
<comment type="similarity">
    <text evidence="4 13">Belongs to the serine/threonine dehydratase family.</text>
</comment>
<dbReference type="CDD" id="cd01562">
    <property type="entry name" value="Thr-dehyd"/>
    <property type="match status" value="1"/>
</dbReference>
<comment type="function">
    <text evidence="12 13">Catalyzes the anaerobic formation of alpha-ketobutyrate and ammonia from threonine in a two-step reaction. The first step involved a dehydration of threonine and a production of enamine intermediates (aminocrotonate), which tautomerizes to its imine form (iminobutyrate). Both intermediates are unstable and short-lived. The second step is the nonenzymatic hydrolysis of the enamine/imine intermediates to form 2-ketobutyrate and free ammonia. In the low water environment of the cell, the second step is accelerated by RidA.</text>
</comment>
<evidence type="ECO:0000313" key="16">
    <source>
        <dbReference type="Proteomes" id="UP000033664"/>
    </source>
</evidence>
<dbReference type="UniPathway" id="UPA00047">
    <property type="reaction ID" value="UER00054"/>
</dbReference>
<dbReference type="InterPro" id="IPR001926">
    <property type="entry name" value="TrpB-like_PALP"/>
</dbReference>
<dbReference type="PROSITE" id="PS51672">
    <property type="entry name" value="ACT_LIKE"/>
    <property type="match status" value="2"/>
</dbReference>
<dbReference type="Pfam" id="PF00291">
    <property type="entry name" value="PALP"/>
    <property type="match status" value="1"/>
</dbReference>
<comment type="subunit">
    <text evidence="5 13">Homotetramer.</text>
</comment>
<dbReference type="GO" id="GO:0009097">
    <property type="term" value="P:isoleucine biosynthetic process"/>
    <property type="evidence" value="ECO:0007669"/>
    <property type="project" value="UniProtKB-UniRule"/>
</dbReference>
<protein>
    <recommendedName>
        <fullName evidence="13">L-threonine dehydratase</fullName>
        <ecNumber evidence="13">4.3.1.19</ecNumber>
    </recommendedName>
    <alternativeName>
        <fullName evidence="13">Threonine deaminase</fullName>
    </alternativeName>
</protein>
<dbReference type="OrthoDB" id="9811476at2"/>
<sequence length="519" mass="56502">MAASELDYFRAIIQANMEPLVKFTEVSELTALEQKLGCKVWLKREDQQPVYSFKLRGAYNKLRQLEKGSKVITASAGNHAQGVALSATELGHQAIIVMPLTTPQIKVNAVRGFGGEVILHGHHFDAAKAHALKLAEQLQAVFVPPFDDPDVIIGQGTIARELMQQLPQLDAVFVPVGGGGLLAGMAVYIKSLRPDIRIIAVEAEESACLQAAMAAGKPVELERVGSFADGVAVKTIGSETFRLAQQFCDEVVTVSGDEICAAVQDIFVSTRAVAEPSGALSLAGLKKWATTQAQQGANLAAVLSGANLNFDRLRHIAERTALGEKNEALLAVTIKEEKGSFKRFCQCLGGRAITEFNYRYAGPGEAQIFVGIGLRQGVSELEELLGELEHQGYHYVDMSDNELAKLHVRYMVGGKPTQQLQERVLRFEFPEYPGALARFLDTLGSKWNISLFHYRNHGAALGNVLAAFEVPGQDYNAFDEHLKRLGYGFVEETGNSCYQQFLAHNGCEEEGKIAQQAGI</sequence>
<dbReference type="InterPro" id="IPR038110">
    <property type="entry name" value="TD_ACT-like_sf"/>
</dbReference>
<dbReference type="FunFam" id="3.40.1020.10:FF:000001">
    <property type="entry name" value="L-threonine dehydratase"/>
    <property type="match status" value="1"/>
</dbReference>
<reference evidence="15 16" key="1">
    <citation type="journal article" date="2015" name="BMC Genomics">
        <title>Genome mining reveals unlocked bioactive potential of marine Gram-negative bacteria.</title>
        <authorList>
            <person name="Machado H."/>
            <person name="Sonnenschein E.C."/>
            <person name="Melchiorsen J."/>
            <person name="Gram L."/>
        </authorList>
    </citation>
    <scope>NUCLEOTIDE SEQUENCE [LARGE SCALE GENOMIC DNA]</scope>
    <source>
        <strain evidence="15 16">S3137</strain>
    </source>
</reference>
<comment type="cofactor">
    <cofactor evidence="2 13">
        <name>pyridoxal 5'-phosphate</name>
        <dbReference type="ChEBI" id="CHEBI:597326"/>
    </cofactor>
</comment>
<dbReference type="EC" id="4.3.1.19" evidence="13"/>
<dbReference type="Pfam" id="PF00585">
    <property type="entry name" value="Thr_dehydrat_C"/>
    <property type="match status" value="2"/>
</dbReference>
<feature type="domain" description="ACT-like" evidence="14">
    <location>
        <begin position="423"/>
        <end position="494"/>
    </location>
</feature>
<evidence type="ECO:0000256" key="2">
    <source>
        <dbReference type="ARBA" id="ARBA00001933"/>
    </source>
</evidence>
<dbReference type="GO" id="GO:0003941">
    <property type="term" value="F:L-serine ammonia-lyase activity"/>
    <property type="evidence" value="ECO:0007669"/>
    <property type="project" value="TreeGrafter"/>
</dbReference>
<evidence type="ECO:0000256" key="7">
    <source>
        <dbReference type="ARBA" id="ARBA00022624"/>
    </source>
</evidence>
<dbReference type="PANTHER" id="PTHR48078:SF11">
    <property type="entry name" value="THREONINE DEHYDRATASE, MITOCHONDRIAL"/>
    <property type="match status" value="1"/>
</dbReference>
<dbReference type="InterPro" id="IPR045865">
    <property type="entry name" value="ACT-like_dom_sf"/>
</dbReference>
<evidence type="ECO:0000256" key="1">
    <source>
        <dbReference type="ARBA" id="ARBA00001274"/>
    </source>
</evidence>
<dbReference type="Gene3D" id="3.40.50.1100">
    <property type="match status" value="2"/>
</dbReference>
<gene>
    <name evidence="13" type="primary">ilvA</name>
    <name evidence="15" type="ORF">TW72_13930</name>
</gene>
<keyword evidence="7 13" id="KW-0412">Isoleucine biosynthesis</keyword>
<evidence type="ECO:0000313" key="15">
    <source>
        <dbReference type="EMBL" id="KJY98805.1"/>
    </source>
</evidence>
<dbReference type="PROSITE" id="PS00165">
    <property type="entry name" value="DEHYDRATASE_SER_THR"/>
    <property type="match status" value="1"/>
</dbReference>
<dbReference type="CDD" id="cd04907">
    <property type="entry name" value="ACT_ThrD-I_2"/>
    <property type="match status" value="1"/>
</dbReference>
<dbReference type="GO" id="GO:0006567">
    <property type="term" value="P:L-threonine catabolic process"/>
    <property type="evidence" value="ECO:0007669"/>
    <property type="project" value="TreeGrafter"/>
</dbReference>
<comment type="pathway">
    <text evidence="3 13">Amino-acid biosynthesis; L-isoleucine biosynthesis; 2-oxobutanoate from L-threonine: step 1/1.</text>
</comment>
<dbReference type="SUPFAM" id="SSF55021">
    <property type="entry name" value="ACT-like"/>
    <property type="match status" value="2"/>
</dbReference>
<dbReference type="PANTHER" id="PTHR48078">
    <property type="entry name" value="THREONINE DEHYDRATASE, MITOCHONDRIAL-RELATED"/>
    <property type="match status" value="1"/>
</dbReference>
<evidence type="ECO:0000256" key="3">
    <source>
        <dbReference type="ARBA" id="ARBA00004810"/>
    </source>
</evidence>
<dbReference type="InterPro" id="IPR005787">
    <property type="entry name" value="Thr_deHydtase_biosynth"/>
</dbReference>
<evidence type="ECO:0000256" key="11">
    <source>
        <dbReference type="ARBA" id="ARBA00023304"/>
    </source>
</evidence>
<name>A0A0F4PIY6_9GAMM</name>
<dbReference type="GeneID" id="58229595"/>
<dbReference type="eggNOG" id="COG1171">
    <property type="taxonomic scope" value="Bacteria"/>
</dbReference>
<evidence type="ECO:0000256" key="9">
    <source>
        <dbReference type="ARBA" id="ARBA00022898"/>
    </source>
</evidence>
<evidence type="ECO:0000256" key="10">
    <source>
        <dbReference type="ARBA" id="ARBA00023239"/>
    </source>
</evidence>
<dbReference type="NCBIfam" id="TIGR01124">
    <property type="entry name" value="ilvA_2Cterm"/>
    <property type="match status" value="1"/>
</dbReference>
<dbReference type="AlphaFoldDB" id="A0A0F4PIY6"/>
<dbReference type="CDD" id="cd04906">
    <property type="entry name" value="ACT_ThrD-I_1"/>
    <property type="match status" value="1"/>
</dbReference>
<keyword evidence="11 13" id="KW-0100">Branched-chain amino acid biosynthesis</keyword>
<dbReference type="SUPFAM" id="SSF53686">
    <property type="entry name" value="Tryptophan synthase beta subunit-like PLP-dependent enzymes"/>
    <property type="match status" value="1"/>
</dbReference>
<keyword evidence="16" id="KW-1185">Reference proteome</keyword>
<evidence type="ECO:0000256" key="8">
    <source>
        <dbReference type="ARBA" id="ARBA00022737"/>
    </source>
</evidence>
<dbReference type="FunFam" id="3.40.50.1100:FF:000008">
    <property type="entry name" value="L-threonine dehydratase"/>
    <property type="match status" value="1"/>
</dbReference>
<dbReference type="GO" id="GO:0006565">
    <property type="term" value="P:L-serine catabolic process"/>
    <property type="evidence" value="ECO:0007669"/>
    <property type="project" value="TreeGrafter"/>
</dbReference>